<keyword evidence="4" id="KW-1185">Reference proteome</keyword>
<accession>A0AAV4UWG0</accession>
<evidence type="ECO:0000313" key="4">
    <source>
        <dbReference type="Proteomes" id="UP001054837"/>
    </source>
</evidence>
<sequence>MPPVQSHSSEIDEERLENIPVSAPSRRTFQGDLNLGVPITMLIMITVFIQVWLTALQQMPADNYKVVIRADKTPVRQHERQYNTPTIDEVAIVIVSEEFNSRDKILYRRNGDVQLASETHFS</sequence>
<dbReference type="Proteomes" id="UP001054837">
    <property type="component" value="Unassembled WGS sequence"/>
</dbReference>
<evidence type="ECO:0000256" key="2">
    <source>
        <dbReference type="SAM" id="Phobius"/>
    </source>
</evidence>
<dbReference type="EMBL" id="BPLQ01012069">
    <property type="protein sequence ID" value="GIY62261.1"/>
    <property type="molecule type" value="Genomic_DNA"/>
</dbReference>
<reference evidence="3 4" key="1">
    <citation type="submission" date="2021-06" db="EMBL/GenBank/DDBJ databases">
        <title>Caerostris darwini draft genome.</title>
        <authorList>
            <person name="Kono N."/>
            <person name="Arakawa K."/>
        </authorList>
    </citation>
    <scope>NUCLEOTIDE SEQUENCE [LARGE SCALE GENOMIC DNA]</scope>
</reference>
<feature type="transmembrane region" description="Helical" evidence="2">
    <location>
        <begin position="35"/>
        <end position="55"/>
    </location>
</feature>
<protein>
    <submittedName>
        <fullName evidence="3">Helitron_like_N domain-containing protein</fullName>
    </submittedName>
</protein>
<name>A0AAV4UWG0_9ARAC</name>
<keyword evidence="2" id="KW-0812">Transmembrane</keyword>
<dbReference type="AlphaFoldDB" id="A0AAV4UWG0"/>
<gene>
    <name evidence="3" type="primary">ORF183876</name>
    <name evidence="3" type="ORF">CDAR_481661</name>
</gene>
<keyword evidence="2" id="KW-1133">Transmembrane helix</keyword>
<keyword evidence="2" id="KW-0472">Membrane</keyword>
<organism evidence="3 4">
    <name type="scientific">Caerostris darwini</name>
    <dbReference type="NCBI Taxonomy" id="1538125"/>
    <lineage>
        <taxon>Eukaryota</taxon>
        <taxon>Metazoa</taxon>
        <taxon>Ecdysozoa</taxon>
        <taxon>Arthropoda</taxon>
        <taxon>Chelicerata</taxon>
        <taxon>Arachnida</taxon>
        <taxon>Araneae</taxon>
        <taxon>Araneomorphae</taxon>
        <taxon>Entelegynae</taxon>
        <taxon>Araneoidea</taxon>
        <taxon>Araneidae</taxon>
        <taxon>Caerostris</taxon>
    </lineage>
</organism>
<feature type="region of interest" description="Disordered" evidence="1">
    <location>
        <begin position="1"/>
        <end position="23"/>
    </location>
</feature>
<comment type="caution">
    <text evidence="3">The sequence shown here is derived from an EMBL/GenBank/DDBJ whole genome shotgun (WGS) entry which is preliminary data.</text>
</comment>
<evidence type="ECO:0000313" key="3">
    <source>
        <dbReference type="EMBL" id="GIY62261.1"/>
    </source>
</evidence>
<proteinExistence type="predicted"/>
<evidence type="ECO:0000256" key="1">
    <source>
        <dbReference type="SAM" id="MobiDB-lite"/>
    </source>
</evidence>